<dbReference type="InterPro" id="IPR037925">
    <property type="entry name" value="FlgE/F/G-like"/>
</dbReference>
<dbReference type="OrthoDB" id="8372879at2"/>
<dbReference type="InterPro" id="IPR020013">
    <property type="entry name" value="Flagellar_FlgE/F/G"/>
</dbReference>
<dbReference type="SUPFAM" id="SSF117143">
    <property type="entry name" value="Flagellar hook protein flgE"/>
    <property type="match status" value="1"/>
</dbReference>
<keyword evidence="7" id="KW-0969">Cilium</keyword>
<dbReference type="Proteomes" id="UP000285523">
    <property type="component" value="Unassembled WGS sequence"/>
</dbReference>
<protein>
    <recommendedName>
        <fullName evidence="4">Flagellar hook protein FlgE</fullName>
    </recommendedName>
</protein>
<keyword evidence="7" id="KW-0282">Flagellum</keyword>
<organism evidence="7 8">
    <name type="scientific">Rhodopseudomonas palustris</name>
    <dbReference type="NCBI Taxonomy" id="1076"/>
    <lineage>
        <taxon>Bacteria</taxon>
        <taxon>Pseudomonadati</taxon>
        <taxon>Pseudomonadota</taxon>
        <taxon>Alphaproteobacteria</taxon>
        <taxon>Hyphomicrobiales</taxon>
        <taxon>Nitrobacteraceae</taxon>
        <taxon>Rhodopseudomonas</taxon>
    </lineage>
</organism>
<feature type="domain" description="Flagellar basal-body/hook protein C-terminal" evidence="5">
    <location>
        <begin position="566"/>
        <end position="607"/>
    </location>
</feature>
<keyword evidence="3 4" id="KW-0975">Bacterial flagellum</keyword>
<dbReference type="InterPro" id="IPR010930">
    <property type="entry name" value="Flg_bb/hook_C_dom"/>
</dbReference>
<dbReference type="GO" id="GO:0071978">
    <property type="term" value="P:bacterial-type flagellum-dependent swarming motility"/>
    <property type="evidence" value="ECO:0007669"/>
    <property type="project" value="TreeGrafter"/>
</dbReference>
<evidence type="ECO:0000256" key="2">
    <source>
        <dbReference type="ARBA" id="ARBA00009677"/>
    </source>
</evidence>
<evidence type="ECO:0000256" key="4">
    <source>
        <dbReference type="RuleBase" id="RU362116"/>
    </source>
</evidence>
<evidence type="ECO:0000256" key="3">
    <source>
        <dbReference type="ARBA" id="ARBA00023143"/>
    </source>
</evidence>
<dbReference type="GO" id="GO:0005829">
    <property type="term" value="C:cytosol"/>
    <property type="evidence" value="ECO:0007669"/>
    <property type="project" value="TreeGrafter"/>
</dbReference>
<evidence type="ECO:0000313" key="8">
    <source>
        <dbReference type="Proteomes" id="UP000285523"/>
    </source>
</evidence>
<dbReference type="PANTHER" id="PTHR30435:SF1">
    <property type="entry name" value="FLAGELLAR HOOK PROTEIN FLGE"/>
    <property type="match status" value="1"/>
</dbReference>
<dbReference type="GO" id="GO:0009424">
    <property type="term" value="C:bacterial-type flagellum hook"/>
    <property type="evidence" value="ECO:0007669"/>
    <property type="project" value="TreeGrafter"/>
</dbReference>
<comment type="function">
    <text evidence="4">A flexible structure which links the flagellar filament to the drive apparatus in the basal body.</text>
</comment>
<dbReference type="Pfam" id="PF06429">
    <property type="entry name" value="Flg_bbr_C"/>
    <property type="match status" value="1"/>
</dbReference>
<dbReference type="RefSeq" id="WP_119855543.1">
    <property type="nucleotide sequence ID" value="NZ_QYYD01000004.1"/>
</dbReference>
<name>A0A418VKD0_RHOPL</name>
<comment type="similarity">
    <text evidence="2 4">Belongs to the flagella basal body rod proteins family.</text>
</comment>
<feature type="domain" description="Flagellar hook protein FlgE/F/G-like D1" evidence="6">
    <location>
        <begin position="85"/>
        <end position="137"/>
    </location>
</feature>
<evidence type="ECO:0000259" key="5">
    <source>
        <dbReference type="Pfam" id="PF06429"/>
    </source>
</evidence>
<evidence type="ECO:0000256" key="1">
    <source>
        <dbReference type="ARBA" id="ARBA00004117"/>
    </source>
</evidence>
<evidence type="ECO:0000313" key="7">
    <source>
        <dbReference type="EMBL" id="RJF76598.1"/>
    </source>
</evidence>
<comment type="caution">
    <text evidence="7">The sequence shown here is derived from an EMBL/GenBank/DDBJ whole genome shotgun (WGS) entry which is preliminary data.</text>
</comment>
<sequence>MGIFGALNTSVAGLRSNSYALENISGNIANSQTTAFKRVDTSFLDLVPQGGGTSQQVAGSVTAESRLTNTLAGSVQSAPVSTYMAINGEGFFAVQKPGAFTDNNPIFTGVNNYTRRGDFSLDKNGYLVNGAGYYLQGVPIDPTTGNPAGSTPQVLKFQNDFLPSQATTKVSYRANLASYPLTTKHDTSVPGSELLRAADFVSNPQVAGTAPPPFGDNIKVGLPMNNKAGSPITGATLLKGASGDAITTNFTVADTVTVGKGAAAKTIAFYDSGAGGAAGSDPNTSYLDLASATVADLLGAIDTANGNTGTASSVTGGSLTLHTGTASDLSITSTAAGFGTLGLTSPVTVMRTGGGTTGTGQVIGSDNQTFLDESISGGATTAYDASGAPVNVQFRWAKTDSSTLGAGHTDTWNLFYQVNPNATGSQVAWQNVNTNFTFNATGQMNPVIGQLTLSNLTVSGVSLGNVTMSFGTGGLTQFADTNGNVQVNQLQQDGYAAGQLVSVSVSDEGRVVGSYSNGRNIDLAEVSVATFNGANFLKRIDGGAFEVTNESGEPLYGRGGSISGSSLESSNTDIADEFTKLIVTQQAYSANTKVITTANTMVQDLLNVMR</sequence>
<comment type="subcellular location">
    <subcellularLocation>
        <location evidence="1 4">Bacterial flagellum basal body</location>
    </subcellularLocation>
</comment>
<reference evidence="7 8" key="1">
    <citation type="submission" date="2018-09" db="EMBL/GenBank/DDBJ databases">
        <title>Draft genome sequence of Rhodopseudomonas palustris 2.1.18.</title>
        <authorList>
            <person name="Robertson S.L."/>
            <person name="Meyer T.E."/>
            <person name="Kyndt J.A."/>
        </authorList>
    </citation>
    <scope>NUCLEOTIDE SEQUENCE [LARGE SCALE GENOMIC DNA]</scope>
    <source>
        <strain evidence="7 8">2.1.18</strain>
    </source>
</reference>
<gene>
    <name evidence="7" type="ORF">D4Q52_05500</name>
</gene>
<dbReference type="AlphaFoldDB" id="A0A418VKD0"/>
<dbReference type="Pfam" id="PF22692">
    <property type="entry name" value="LlgE_F_G_D1"/>
    <property type="match status" value="1"/>
</dbReference>
<dbReference type="NCBIfam" id="TIGR03506">
    <property type="entry name" value="FlgEFG_subfam"/>
    <property type="match status" value="2"/>
</dbReference>
<dbReference type="InterPro" id="IPR053967">
    <property type="entry name" value="LlgE_F_G-like_D1"/>
</dbReference>
<dbReference type="GO" id="GO:0009425">
    <property type="term" value="C:bacterial-type flagellum basal body"/>
    <property type="evidence" value="ECO:0007669"/>
    <property type="project" value="UniProtKB-SubCell"/>
</dbReference>
<keyword evidence="7" id="KW-0966">Cell projection</keyword>
<evidence type="ECO:0000259" key="6">
    <source>
        <dbReference type="Pfam" id="PF22692"/>
    </source>
</evidence>
<dbReference type="PANTHER" id="PTHR30435">
    <property type="entry name" value="FLAGELLAR PROTEIN"/>
    <property type="match status" value="1"/>
</dbReference>
<proteinExistence type="inferred from homology"/>
<dbReference type="EMBL" id="QYYD01000004">
    <property type="protein sequence ID" value="RJF76598.1"/>
    <property type="molecule type" value="Genomic_DNA"/>
</dbReference>
<accession>A0A418VKD0</accession>